<dbReference type="CDD" id="cd18807">
    <property type="entry name" value="SF1_C_UvrD"/>
    <property type="match status" value="1"/>
</dbReference>
<evidence type="ECO:0000313" key="14">
    <source>
        <dbReference type="Proteomes" id="UP000230251"/>
    </source>
</evidence>
<dbReference type="InterPro" id="IPR027417">
    <property type="entry name" value="P-loop_NTPase"/>
</dbReference>
<keyword evidence="6" id="KW-0413">Isomerase</keyword>
<comment type="similarity">
    <text evidence="1">Belongs to the helicase family. UvrD subfamily.</text>
</comment>
<evidence type="ECO:0000256" key="6">
    <source>
        <dbReference type="ARBA" id="ARBA00023235"/>
    </source>
</evidence>
<feature type="domain" description="UvrD-like helicase C-terminal" evidence="12">
    <location>
        <begin position="303"/>
        <end position="567"/>
    </location>
</feature>
<gene>
    <name evidence="13" type="ORF">CO057_00070</name>
</gene>
<keyword evidence="3 10" id="KW-0378">Hydrolase</keyword>
<keyword evidence="4 10" id="KW-0347">Helicase</keyword>
<evidence type="ECO:0000259" key="12">
    <source>
        <dbReference type="PROSITE" id="PS51217"/>
    </source>
</evidence>
<evidence type="ECO:0000256" key="8">
    <source>
        <dbReference type="ARBA" id="ARBA00034808"/>
    </source>
</evidence>
<dbReference type="EC" id="5.6.2.4" evidence="8"/>
<dbReference type="GO" id="GO:0005829">
    <property type="term" value="C:cytosol"/>
    <property type="evidence" value="ECO:0007669"/>
    <property type="project" value="TreeGrafter"/>
</dbReference>
<dbReference type="Gene3D" id="3.40.50.300">
    <property type="entry name" value="P-loop containing nucleotide triphosphate hydrolases"/>
    <property type="match status" value="2"/>
</dbReference>
<evidence type="ECO:0000256" key="7">
    <source>
        <dbReference type="ARBA" id="ARBA00034617"/>
    </source>
</evidence>
<evidence type="ECO:0000256" key="5">
    <source>
        <dbReference type="ARBA" id="ARBA00022840"/>
    </source>
</evidence>
<dbReference type="PANTHER" id="PTHR11070">
    <property type="entry name" value="UVRD / RECB / PCRA DNA HELICASE FAMILY MEMBER"/>
    <property type="match status" value="1"/>
</dbReference>
<dbReference type="GO" id="GO:0005524">
    <property type="term" value="F:ATP binding"/>
    <property type="evidence" value="ECO:0007669"/>
    <property type="project" value="UniProtKB-UniRule"/>
</dbReference>
<evidence type="ECO:0000256" key="1">
    <source>
        <dbReference type="ARBA" id="ARBA00009922"/>
    </source>
</evidence>
<dbReference type="GO" id="GO:0003677">
    <property type="term" value="F:DNA binding"/>
    <property type="evidence" value="ECO:0007669"/>
    <property type="project" value="InterPro"/>
</dbReference>
<dbReference type="AlphaFoldDB" id="A0A2M8EQF1"/>
<dbReference type="Gene3D" id="1.10.486.10">
    <property type="entry name" value="PCRA, domain 4"/>
    <property type="match status" value="1"/>
</dbReference>
<dbReference type="PROSITE" id="PS51217">
    <property type="entry name" value="UVRD_HELICASE_CTER"/>
    <property type="match status" value="1"/>
</dbReference>
<dbReference type="CDD" id="cd17932">
    <property type="entry name" value="DEXQc_UvrD"/>
    <property type="match status" value="1"/>
</dbReference>
<evidence type="ECO:0000313" key="13">
    <source>
        <dbReference type="EMBL" id="PJC24969.1"/>
    </source>
</evidence>
<feature type="binding site" evidence="10">
    <location>
        <begin position="39"/>
        <end position="46"/>
    </location>
    <ligand>
        <name>ATP</name>
        <dbReference type="ChEBI" id="CHEBI:30616"/>
    </ligand>
</feature>
<evidence type="ECO:0000256" key="9">
    <source>
        <dbReference type="ARBA" id="ARBA00048988"/>
    </source>
</evidence>
<protein>
    <recommendedName>
        <fullName evidence="8">DNA 3'-5' helicase</fullName>
        <ecNumber evidence="8">5.6.2.4</ecNumber>
    </recommendedName>
</protein>
<evidence type="ECO:0000256" key="4">
    <source>
        <dbReference type="ARBA" id="ARBA00022806"/>
    </source>
</evidence>
<comment type="catalytic activity">
    <reaction evidence="7">
        <text>Couples ATP hydrolysis with the unwinding of duplex DNA by translocating in the 3'-5' direction.</text>
        <dbReference type="EC" id="5.6.2.4"/>
    </reaction>
</comment>
<dbReference type="PANTHER" id="PTHR11070:SF3">
    <property type="entry name" value="DNA 3'-5' HELICASE"/>
    <property type="match status" value="1"/>
</dbReference>
<accession>A0A2M8EQF1</accession>
<sequence>MGHIGSICYNTAMIDYQKELNDQQFDAVQNGDGPCLVLAGAGSGKTRTITYRVAWLLEHGVNAQNILLLTFTNKAAKEMIERVENLLGADALGLWAGTYHSIANRLLRRYAVRIGYQNNFSILDQEDAQELVTLCIKDLKIDTKARRFPKARAVHDVISFSANKGCSIEHALEVRFPQFLGVKNEIETIADAYTKLKFSQNSMDFDDLLIKLRNLLRNDDAVREQLANNFKYVLVDEFQDTNTIQAEIIKLLAGKHQNIFVVGDDAQSIYSFRAAEIKNILQFPDQYAQTKTFKLTKNYRSTPQILSVANAVIANNVSQFEKQLEPIIADGEFPQLVSAPNAYGEADFICDKIRHASAGGVPLSDIAVLFRASFHSQALEFELMKRGIDYEYRGGLKFFERAHIKDVIAHLRLINNIKDVTALMRALRIHPGIGLVTAQKIAVECASSEAANQIPNLNFKVGAKVEAGLQGFKRVVVKLINSKQTPADYIRAFTSSDDYQFYLNNEYQNAGERLEDLEQFALFAEQETDLGKFLDYVALTQEYGAEHQDKTLEDDRVILSTVHQAKGLEWHTVFIINLAEGQFPHKRVLDEPDGLEEERRLFYVATTRAKKQLFLTYPVTCGYDSVEYNHPSTFVLEIPQKCYKTISVGPISSIKPTGRMKNDSWEEPTIVFDSLGERTNKTAPSSFLRDISDL</sequence>
<keyword evidence="5 10" id="KW-0067">ATP-binding</keyword>
<dbReference type="InterPro" id="IPR014017">
    <property type="entry name" value="DNA_helicase_UvrD-like_C"/>
</dbReference>
<feature type="domain" description="UvrD-like helicase ATP-binding" evidence="11">
    <location>
        <begin position="18"/>
        <end position="302"/>
    </location>
</feature>
<comment type="caution">
    <text evidence="13">The sequence shown here is derived from an EMBL/GenBank/DDBJ whole genome shotgun (WGS) entry which is preliminary data.</text>
</comment>
<dbReference type="GO" id="GO:0043138">
    <property type="term" value="F:3'-5' DNA helicase activity"/>
    <property type="evidence" value="ECO:0007669"/>
    <property type="project" value="UniProtKB-EC"/>
</dbReference>
<dbReference type="SUPFAM" id="SSF52540">
    <property type="entry name" value="P-loop containing nucleoside triphosphate hydrolases"/>
    <property type="match status" value="1"/>
</dbReference>
<name>A0A2M8EQF1_9BACT</name>
<evidence type="ECO:0000259" key="11">
    <source>
        <dbReference type="PROSITE" id="PS51198"/>
    </source>
</evidence>
<dbReference type="EMBL" id="PFSI01000002">
    <property type="protein sequence ID" value="PJC24969.1"/>
    <property type="molecule type" value="Genomic_DNA"/>
</dbReference>
<comment type="catalytic activity">
    <reaction evidence="9">
        <text>ATP + H2O = ADP + phosphate + H(+)</text>
        <dbReference type="Rhea" id="RHEA:13065"/>
        <dbReference type="ChEBI" id="CHEBI:15377"/>
        <dbReference type="ChEBI" id="CHEBI:15378"/>
        <dbReference type="ChEBI" id="CHEBI:30616"/>
        <dbReference type="ChEBI" id="CHEBI:43474"/>
        <dbReference type="ChEBI" id="CHEBI:456216"/>
        <dbReference type="EC" id="5.6.2.4"/>
    </reaction>
</comment>
<dbReference type="Pfam" id="PF13361">
    <property type="entry name" value="UvrD_C"/>
    <property type="match status" value="1"/>
</dbReference>
<reference evidence="14" key="1">
    <citation type="submission" date="2017-09" db="EMBL/GenBank/DDBJ databases">
        <title>Depth-based differentiation of microbial function through sediment-hosted aquifers and enrichment of novel symbionts in the deep terrestrial subsurface.</title>
        <authorList>
            <person name="Probst A.J."/>
            <person name="Ladd B."/>
            <person name="Jarett J.K."/>
            <person name="Geller-Mcgrath D.E."/>
            <person name="Sieber C.M.K."/>
            <person name="Emerson J.B."/>
            <person name="Anantharaman K."/>
            <person name="Thomas B.C."/>
            <person name="Malmstrom R."/>
            <person name="Stieglmeier M."/>
            <person name="Klingl A."/>
            <person name="Woyke T."/>
            <person name="Ryan C.M."/>
            <person name="Banfield J.F."/>
        </authorList>
    </citation>
    <scope>NUCLEOTIDE SEQUENCE [LARGE SCALE GENOMIC DNA]</scope>
</reference>
<dbReference type="InterPro" id="IPR014016">
    <property type="entry name" value="UvrD-like_ATP-bd"/>
</dbReference>
<evidence type="ECO:0000256" key="10">
    <source>
        <dbReference type="PROSITE-ProRule" id="PRU00560"/>
    </source>
</evidence>
<proteinExistence type="inferred from homology"/>
<evidence type="ECO:0000256" key="2">
    <source>
        <dbReference type="ARBA" id="ARBA00022741"/>
    </source>
</evidence>
<evidence type="ECO:0000256" key="3">
    <source>
        <dbReference type="ARBA" id="ARBA00022801"/>
    </source>
</evidence>
<dbReference type="GO" id="GO:0000725">
    <property type="term" value="P:recombinational repair"/>
    <property type="evidence" value="ECO:0007669"/>
    <property type="project" value="TreeGrafter"/>
</dbReference>
<dbReference type="InterPro" id="IPR013986">
    <property type="entry name" value="DExx_box_DNA_helicase_dom_sf"/>
</dbReference>
<dbReference type="PROSITE" id="PS51198">
    <property type="entry name" value="UVRD_HELICASE_ATP_BIND"/>
    <property type="match status" value="1"/>
</dbReference>
<organism evidence="13 14">
    <name type="scientific">Candidatus Uhrbacteria bacterium CG_4_9_14_0_2_um_filter_41_50</name>
    <dbReference type="NCBI Taxonomy" id="1975031"/>
    <lineage>
        <taxon>Bacteria</taxon>
        <taxon>Candidatus Uhriibacteriota</taxon>
    </lineage>
</organism>
<dbReference type="Pfam" id="PF00580">
    <property type="entry name" value="UvrD-helicase"/>
    <property type="match status" value="1"/>
</dbReference>
<dbReference type="Proteomes" id="UP000230251">
    <property type="component" value="Unassembled WGS sequence"/>
</dbReference>
<dbReference type="Gene3D" id="1.10.10.160">
    <property type="match status" value="1"/>
</dbReference>
<keyword evidence="2 10" id="KW-0547">Nucleotide-binding</keyword>
<dbReference type="InterPro" id="IPR000212">
    <property type="entry name" value="DNA_helicase_UvrD/REP"/>
</dbReference>
<dbReference type="GO" id="GO:0016887">
    <property type="term" value="F:ATP hydrolysis activity"/>
    <property type="evidence" value="ECO:0007669"/>
    <property type="project" value="RHEA"/>
</dbReference>